<reference evidence="2 3" key="1">
    <citation type="journal article" date="2014" name="PLoS Genet.">
        <title>Phylogenetically driven sequencing of extremely halophilic archaea reveals strategies for static and dynamic osmo-response.</title>
        <authorList>
            <person name="Becker E.A."/>
            <person name="Seitzer P.M."/>
            <person name="Tritt A."/>
            <person name="Larsen D."/>
            <person name="Krusor M."/>
            <person name="Yao A.I."/>
            <person name="Wu D."/>
            <person name="Madern D."/>
            <person name="Eisen J.A."/>
            <person name="Darling A.E."/>
            <person name="Facciotti M.T."/>
        </authorList>
    </citation>
    <scope>NUCLEOTIDE SEQUENCE [LARGE SCALE GENOMIC DNA]</scope>
    <source>
        <strain evidence="2 3">JCM 10879</strain>
    </source>
</reference>
<proteinExistence type="predicted"/>
<evidence type="ECO:0000256" key="1">
    <source>
        <dbReference type="SAM" id="MobiDB-lite"/>
    </source>
</evidence>
<evidence type="ECO:0000313" key="2">
    <source>
        <dbReference type="EMBL" id="EMA46231.1"/>
    </source>
</evidence>
<evidence type="ECO:0000313" key="3">
    <source>
        <dbReference type="Proteomes" id="UP000011607"/>
    </source>
</evidence>
<keyword evidence="3" id="KW-1185">Reference proteome</keyword>
<dbReference type="Proteomes" id="UP000011607">
    <property type="component" value="Unassembled WGS sequence"/>
</dbReference>
<dbReference type="EMBL" id="AOMA01000011">
    <property type="protein sequence ID" value="EMA46231.1"/>
    <property type="molecule type" value="Genomic_DNA"/>
</dbReference>
<feature type="compositionally biased region" description="Basic and acidic residues" evidence="1">
    <location>
        <begin position="69"/>
        <end position="81"/>
    </location>
</feature>
<protein>
    <submittedName>
        <fullName evidence="2">Uncharacterized protein</fullName>
    </submittedName>
</protein>
<organism evidence="2 3">
    <name type="scientific">Halobiforma nitratireducens JCM 10879</name>
    <dbReference type="NCBI Taxonomy" id="1227454"/>
    <lineage>
        <taxon>Archaea</taxon>
        <taxon>Methanobacteriati</taxon>
        <taxon>Methanobacteriota</taxon>
        <taxon>Stenosarchaea group</taxon>
        <taxon>Halobacteria</taxon>
        <taxon>Halobacteriales</taxon>
        <taxon>Natrialbaceae</taxon>
        <taxon>Halobiforma</taxon>
    </lineage>
</organism>
<sequence>MQEEIYISVSADHASAGGKWWTYVQIKRVFSKSTTRRDETSGSWPSELGRCRVSHFWPSAVVSIVLETQERGGRIRTDHPYPPESVDTMKRRSARGCVSDTHSRPEP</sequence>
<dbReference type="STRING" id="1227454.C446_01693"/>
<feature type="region of interest" description="Disordered" evidence="1">
    <location>
        <begin position="69"/>
        <end position="107"/>
    </location>
</feature>
<name>M0MKN9_9EURY</name>
<gene>
    <name evidence="2" type="ORF">C446_01693</name>
</gene>
<comment type="caution">
    <text evidence="2">The sequence shown here is derived from an EMBL/GenBank/DDBJ whole genome shotgun (WGS) entry which is preliminary data.</text>
</comment>
<dbReference type="AlphaFoldDB" id="M0MKN9"/>
<accession>M0MKN9</accession>